<comment type="caution">
    <text evidence="2">The sequence shown here is derived from an EMBL/GenBank/DDBJ whole genome shotgun (WGS) entry which is preliminary data.</text>
</comment>
<gene>
    <name evidence="2" type="ORF">FHU37_003488</name>
</gene>
<feature type="compositionally biased region" description="Low complexity" evidence="1">
    <location>
        <begin position="47"/>
        <end position="57"/>
    </location>
</feature>
<protein>
    <submittedName>
        <fullName evidence="2">Uncharacterized protein</fullName>
    </submittedName>
</protein>
<dbReference type="EMBL" id="JACBZD010000001">
    <property type="protein sequence ID" value="NYI06545.1"/>
    <property type="molecule type" value="Genomic_DNA"/>
</dbReference>
<evidence type="ECO:0000313" key="2">
    <source>
        <dbReference type="EMBL" id="NYI06545.1"/>
    </source>
</evidence>
<proteinExistence type="predicted"/>
<sequence>MMYHDHDYYLVRSRELRLEAERERRAAEAARSGGSAGGEGGDDPSQRAVRGRSPVVARVRRALRTRAAGTAAH</sequence>
<keyword evidence="3" id="KW-1185">Reference proteome</keyword>
<accession>A0A852ZX12</accession>
<organism evidence="2 3">
    <name type="scientific">Allostreptomyces psammosilenae</name>
    <dbReference type="NCBI Taxonomy" id="1892865"/>
    <lineage>
        <taxon>Bacteria</taxon>
        <taxon>Bacillati</taxon>
        <taxon>Actinomycetota</taxon>
        <taxon>Actinomycetes</taxon>
        <taxon>Kitasatosporales</taxon>
        <taxon>Streptomycetaceae</taxon>
        <taxon>Allostreptomyces</taxon>
    </lineage>
</organism>
<evidence type="ECO:0000256" key="1">
    <source>
        <dbReference type="SAM" id="MobiDB-lite"/>
    </source>
</evidence>
<feature type="region of interest" description="Disordered" evidence="1">
    <location>
        <begin position="20"/>
        <end position="58"/>
    </location>
</feature>
<dbReference type="AlphaFoldDB" id="A0A852ZX12"/>
<dbReference type="Proteomes" id="UP000567795">
    <property type="component" value="Unassembled WGS sequence"/>
</dbReference>
<name>A0A852ZX12_9ACTN</name>
<reference evidence="2 3" key="1">
    <citation type="submission" date="2020-07" db="EMBL/GenBank/DDBJ databases">
        <title>Sequencing the genomes of 1000 actinobacteria strains.</title>
        <authorList>
            <person name="Klenk H.-P."/>
        </authorList>
    </citation>
    <scope>NUCLEOTIDE SEQUENCE [LARGE SCALE GENOMIC DNA]</scope>
    <source>
        <strain evidence="2 3">DSM 42178</strain>
    </source>
</reference>
<evidence type="ECO:0000313" key="3">
    <source>
        <dbReference type="Proteomes" id="UP000567795"/>
    </source>
</evidence>
<dbReference type="RefSeq" id="WP_179815109.1">
    <property type="nucleotide sequence ID" value="NZ_JACBZD010000001.1"/>
</dbReference>